<proteinExistence type="predicted"/>
<sequence>MPWMINFKHYSGLELLTILSGFLSSFMDSSTLK</sequence>
<protein>
    <submittedName>
        <fullName evidence="1">Uncharacterized protein</fullName>
    </submittedName>
</protein>
<reference evidence="1" key="2">
    <citation type="journal article" date="2015" name="Data Brief">
        <title>Shoot transcriptome of the giant reed, Arundo donax.</title>
        <authorList>
            <person name="Barrero R.A."/>
            <person name="Guerrero F.D."/>
            <person name="Moolhuijzen P."/>
            <person name="Goolsby J.A."/>
            <person name="Tidwell J."/>
            <person name="Bellgard S.E."/>
            <person name="Bellgard M.I."/>
        </authorList>
    </citation>
    <scope>NUCLEOTIDE SEQUENCE</scope>
    <source>
        <tissue evidence="1">Shoot tissue taken approximately 20 cm above the soil surface</tissue>
    </source>
</reference>
<dbReference type="EMBL" id="GBRH01276957">
    <property type="protein sequence ID" value="JAD20938.1"/>
    <property type="molecule type" value="Transcribed_RNA"/>
</dbReference>
<accession>A0A0A8Y718</accession>
<reference evidence="1" key="1">
    <citation type="submission" date="2014-09" db="EMBL/GenBank/DDBJ databases">
        <authorList>
            <person name="Magalhaes I.L.F."/>
            <person name="Oliveira U."/>
            <person name="Santos F.R."/>
            <person name="Vidigal T.H.D.A."/>
            <person name="Brescovit A.D."/>
            <person name="Santos A.J."/>
        </authorList>
    </citation>
    <scope>NUCLEOTIDE SEQUENCE</scope>
    <source>
        <tissue evidence="1">Shoot tissue taken approximately 20 cm above the soil surface</tissue>
    </source>
</reference>
<evidence type="ECO:0000313" key="1">
    <source>
        <dbReference type="EMBL" id="JAD20938.1"/>
    </source>
</evidence>
<name>A0A0A8Y718_ARUDO</name>
<organism evidence="1">
    <name type="scientific">Arundo donax</name>
    <name type="common">Giant reed</name>
    <name type="synonym">Donax arundinaceus</name>
    <dbReference type="NCBI Taxonomy" id="35708"/>
    <lineage>
        <taxon>Eukaryota</taxon>
        <taxon>Viridiplantae</taxon>
        <taxon>Streptophyta</taxon>
        <taxon>Embryophyta</taxon>
        <taxon>Tracheophyta</taxon>
        <taxon>Spermatophyta</taxon>
        <taxon>Magnoliopsida</taxon>
        <taxon>Liliopsida</taxon>
        <taxon>Poales</taxon>
        <taxon>Poaceae</taxon>
        <taxon>PACMAD clade</taxon>
        <taxon>Arundinoideae</taxon>
        <taxon>Arundineae</taxon>
        <taxon>Arundo</taxon>
    </lineage>
</organism>
<dbReference type="AlphaFoldDB" id="A0A0A8Y718"/>